<reference evidence="1" key="1">
    <citation type="journal article" date="2014" name="Front. Microbiol.">
        <title>High frequency of phylogenetically diverse reductive dehalogenase-homologous genes in deep subseafloor sedimentary metagenomes.</title>
        <authorList>
            <person name="Kawai M."/>
            <person name="Futagami T."/>
            <person name="Toyoda A."/>
            <person name="Takaki Y."/>
            <person name="Nishi S."/>
            <person name="Hori S."/>
            <person name="Arai W."/>
            <person name="Tsubouchi T."/>
            <person name="Morono Y."/>
            <person name="Uchiyama I."/>
            <person name="Ito T."/>
            <person name="Fujiyama A."/>
            <person name="Inagaki F."/>
            <person name="Takami H."/>
        </authorList>
    </citation>
    <scope>NUCLEOTIDE SEQUENCE</scope>
    <source>
        <strain evidence="1">Expedition CK06-06</strain>
    </source>
</reference>
<proteinExistence type="predicted"/>
<dbReference type="EMBL" id="BARS01043650">
    <property type="protein sequence ID" value="GAG41161.1"/>
    <property type="molecule type" value="Genomic_DNA"/>
</dbReference>
<sequence length="157" mass="17587">MGSERTADKIEHKFERTGDEWKKEATKEYREDVKFVADLMTIKVNNLRPWYETGRLVVASATLETIYSRRIQVGELLVMTHASAQNSLNQTTTTEICIERGGEIVSLRRDVPSAADISIDWDGQVILIEGDRAMARFRGSTAANIATASFSGYKIKA</sequence>
<accession>X0YX47</accession>
<gene>
    <name evidence="1" type="ORF">S01H1_66048</name>
</gene>
<protein>
    <submittedName>
        <fullName evidence="1">Uncharacterized protein</fullName>
    </submittedName>
</protein>
<dbReference type="AlphaFoldDB" id="X0YX47"/>
<name>X0YX47_9ZZZZ</name>
<comment type="caution">
    <text evidence="1">The sequence shown here is derived from an EMBL/GenBank/DDBJ whole genome shotgun (WGS) entry which is preliminary data.</text>
</comment>
<organism evidence="1">
    <name type="scientific">marine sediment metagenome</name>
    <dbReference type="NCBI Taxonomy" id="412755"/>
    <lineage>
        <taxon>unclassified sequences</taxon>
        <taxon>metagenomes</taxon>
        <taxon>ecological metagenomes</taxon>
    </lineage>
</organism>
<evidence type="ECO:0000313" key="1">
    <source>
        <dbReference type="EMBL" id="GAG41161.1"/>
    </source>
</evidence>